<name>A0A6M3JGF8_9ZZZZ</name>
<accession>A0A6M3JGF8</accession>
<protein>
    <submittedName>
        <fullName evidence="1">Uncharacterized protein</fullName>
    </submittedName>
</protein>
<dbReference type="EMBL" id="MT141601">
    <property type="protein sequence ID" value="QJA68255.1"/>
    <property type="molecule type" value="Genomic_DNA"/>
</dbReference>
<gene>
    <name evidence="1" type="ORF">MM415A07419_0002</name>
</gene>
<evidence type="ECO:0000313" key="1">
    <source>
        <dbReference type="EMBL" id="QJA68255.1"/>
    </source>
</evidence>
<dbReference type="AlphaFoldDB" id="A0A6M3JGF8"/>
<sequence>MQVVKQTKHVTLSPGGAILAIEDTSPACVVILDAPGDEQMLWHLANMGNPSVQQYCRERRVPSTDYSRWVTRLWQALNDKVTPGSWQY</sequence>
<reference evidence="1" key="1">
    <citation type="submission" date="2020-03" db="EMBL/GenBank/DDBJ databases">
        <title>The deep terrestrial virosphere.</title>
        <authorList>
            <person name="Holmfeldt K."/>
            <person name="Nilsson E."/>
            <person name="Simone D."/>
            <person name="Lopez-Fernandez M."/>
            <person name="Wu X."/>
            <person name="de Brujin I."/>
            <person name="Lundin D."/>
            <person name="Andersson A."/>
            <person name="Bertilsson S."/>
            <person name="Dopson M."/>
        </authorList>
    </citation>
    <scope>NUCLEOTIDE SEQUENCE</scope>
    <source>
        <strain evidence="1">MM415A07419</strain>
    </source>
</reference>
<organism evidence="1">
    <name type="scientific">viral metagenome</name>
    <dbReference type="NCBI Taxonomy" id="1070528"/>
    <lineage>
        <taxon>unclassified sequences</taxon>
        <taxon>metagenomes</taxon>
        <taxon>organismal metagenomes</taxon>
    </lineage>
</organism>
<proteinExistence type="predicted"/>